<dbReference type="Pfam" id="PF01535">
    <property type="entry name" value="PPR"/>
    <property type="match status" value="1"/>
</dbReference>
<feature type="repeat" description="PPR" evidence="3">
    <location>
        <begin position="555"/>
        <end position="589"/>
    </location>
</feature>
<sequence>LIVEKAHMVMASSTAAASFLDAPKPQTRSTSKRLAQNVDNEANQAGAQMPVESSSIAAKSGSDAPKCQTRRVSKRLLAHKADNKANQAEANMSFKSSLVPESLSVTECQTQTASRKLTHKTDAMASQDEEHMALQPSIAAESISDSPECQTKSVSKIVAPKIDSKASQEEVHLPFGSLTAAEISSNFPKHQIQSISRSQARKIDTVESLTLPDFTDDIEGCEHVTRSPRSLTTEGLELSQGTVSTSSTPDNTKGPERDVKLNIQRVLETLAQRATDPEQSSQTRHNIASFSKTAQGFKGGKLEAERGGSYQEWGGSLSREPLSQKLAWQRGLGLGIPRGQQAVAKQSGIVQEVVEALSGLRSGTGVAKVMTEYVGRVKMSELNQVLSELGQQKEWLTALQVFDWMHGVAGYKPDVTIYQTMIILLGKAQRMDVAESLFEGMVKEGLEPGQNEYTSLIAGYIRSGSLQRGIAMLERMKEVGMRPSVSTYNTLIDGCTRAAVGCEIAQALMDQMRQEHVAPDKLTYTTMITIYSRKGWHKEAIETFEQMQLCGLLPNLTTCSILINGFGRAREWEEVDAVLLEMENLGLQPDTAVYNALVSVYGKAGLFREVELIVKTLRAEGTRLGHGGPAFDLVTYNTLLDVYGRAGRLNDVINTFSDMKKTKVQPDVKTFNALVNAYGRACHFDGVKEVLELFRRNGNKPDLVFYNTLLFMFGRGGQYEDAWQVLDDMKHAGYSPTVETYNSLILVFGRGSVQQALRMFAEMLDANVQPNSTTLKLLMDTHAKKGMVDDCLKIYREAPKFLGRECDETLLSTAFGACCNMRCIEEAEKLLVEAESQGMPISLACYNWLILGYGRKGEWKEAERVLGRMKVKQVTPNTQSFTFLLEAYSICGQIYRGEALIAKIELENLIMGTGGYNALIRFHTRVGDLESAFQVYEVLQIRGLKPNQNTYATLIEACAQEGSLNPKVWGLIHDVEAAQFGIKYLVHTSLLVALARCGLGADTVPLLESLQRLGCSIDICNLFQDRKLGSNRQDEEDVWT</sequence>
<feature type="repeat" description="PPR" evidence="3">
    <location>
        <begin position="702"/>
        <end position="736"/>
    </location>
</feature>
<reference evidence="5" key="1">
    <citation type="submission" date="2024-02" db="EMBL/GenBank/DDBJ databases">
        <authorList>
            <consortium name="ELIXIR-Norway"/>
            <consortium name="Elixir Norway"/>
        </authorList>
    </citation>
    <scope>NUCLEOTIDE SEQUENCE</scope>
</reference>
<evidence type="ECO:0000313" key="5">
    <source>
        <dbReference type="EMBL" id="CAK9272448.1"/>
    </source>
</evidence>
<dbReference type="NCBIfam" id="TIGR00756">
    <property type="entry name" value="PPR"/>
    <property type="match status" value="9"/>
</dbReference>
<dbReference type="Pfam" id="PF13041">
    <property type="entry name" value="PPR_2"/>
    <property type="match status" value="5"/>
</dbReference>
<feature type="compositionally biased region" description="Polar residues" evidence="4">
    <location>
        <begin position="26"/>
        <end position="57"/>
    </location>
</feature>
<keyword evidence="2" id="KW-0677">Repeat</keyword>
<feature type="region of interest" description="Disordered" evidence="4">
    <location>
        <begin position="272"/>
        <end position="294"/>
    </location>
</feature>
<name>A0ABP0X009_9BRYO</name>
<feature type="compositionally biased region" description="Polar residues" evidence="4">
    <location>
        <begin position="227"/>
        <end position="251"/>
    </location>
</feature>
<organism evidence="5 6">
    <name type="scientific">Sphagnum jensenii</name>
    <dbReference type="NCBI Taxonomy" id="128206"/>
    <lineage>
        <taxon>Eukaryota</taxon>
        <taxon>Viridiplantae</taxon>
        <taxon>Streptophyta</taxon>
        <taxon>Embryophyta</taxon>
        <taxon>Bryophyta</taxon>
        <taxon>Sphagnophytina</taxon>
        <taxon>Sphagnopsida</taxon>
        <taxon>Sphagnales</taxon>
        <taxon>Sphagnaceae</taxon>
        <taxon>Sphagnum</taxon>
    </lineage>
</organism>
<keyword evidence="6" id="KW-1185">Reference proteome</keyword>
<protein>
    <recommendedName>
        <fullName evidence="7">Pentatricopeptide repeat-containing protein</fullName>
    </recommendedName>
</protein>
<proteinExistence type="inferred from homology"/>
<evidence type="ECO:0000256" key="3">
    <source>
        <dbReference type="PROSITE-ProRule" id="PRU00708"/>
    </source>
</evidence>
<dbReference type="PANTHER" id="PTHR47447">
    <property type="entry name" value="OS03G0856100 PROTEIN"/>
    <property type="match status" value="1"/>
</dbReference>
<feature type="compositionally biased region" description="Polar residues" evidence="4">
    <location>
        <begin position="277"/>
        <end position="294"/>
    </location>
</feature>
<feature type="repeat" description="PPR" evidence="3">
    <location>
        <begin position="520"/>
        <end position="554"/>
    </location>
</feature>
<dbReference type="InterPro" id="IPR002885">
    <property type="entry name" value="PPR_rpt"/>
</dbReference>
<dbReference type="Gene3D" id="1.25.40.10">
    <property type="entry name" value="Tetratricopeptide repeat domain"/>
    <property type="match status" value="5"/>
</dbReference>
<feature type="region of interest" description="Disordered" evidence="4">
    <location>
        <begin position="21"/>
        <end position="68"/>
    </location>
</feature>
<dbReference type="EMBL" id="OZ020099">
    <property type="protein sequence ID" value="CAK9272448.1"/>
    <property type="molecule type" value="Genomic_DNA"/>
</dbReference>
<feature type="region of interest" description="Disordered" evidence="4">
    <location>
        <begin position="226"/>
        <end position="258"/>
    </location>
</feature>
<feature type="repeat" description="PPR" evidence="3">
    <location>
        <begin position="667"/>
        <end position="701"/>
    </location>
</feature>
<dbReference type="PANTHER" id="PTHR47447:SF17">
    <property type="entry name" value="OS12G0638900 PROTEIN"/>
    <property type="match status" value="1"/>
</dbReference>
<feature type="repeat" description="PPR" evidence="3">
    <location>
        <begin position="484"/>
        <end position="519"/>
    </location>
</feature>
<dbReference type="SUPFAM" id="SSF48452">
    <property type="entry name" value="TPR-like"/>
    <property type="match status" value="1"/>
</dbReference>
<dbReference type="InterPro" id="IPR011990">
    <property type="entry name" value="TPR-like_helical_dom_sf"/>
</dbReference>
<evidence type="ECO:0008006" key="7">
    <source>
        <dbReference type="Google" id="ProtNLM"/>
    </source>
</evidence>
<feature type="repeat" description="PPR" evidence="3">
    <location>
        <begin position="737"/>
        <end position="770"/>
    </location>
</feature>
<evidence type="ECO:0000256" key="1">
    <source>
        <dbReference type="ARBA" id="ARBA00007626"/>
    </source>
</evidence>
<dbReference type="Pfam" id="PF13812">
    <property type="entry name" value="PPR_3"/>
    <property type="match status" value="1"/>
</dbReference>
<evidence type="ECO:0000256" key="2">
    <source>
        <dbReference type="ARBA" id="ARBA00022737"/>
    </source>
</evidence>
<feature type="non-terminal residue" evidence="5">
    <location>
        <position position="1040"/>
    </location>
</feature>
<evidence type="ECO:0000256" key="4">
    <source>
        <dbReference type="SAM" id="MobiDB-lite"/>
    </source>
</evidence>
<feature type="repeat" description="PPR" evidence="3">
    <location>
        <begin position="842"/>
        <end position="876"/>
    </location>
</feature>
<comment type="similarity">
    <text evidence="1">Belongs to the PPR family. P subfamily.</text>
</comment>
<dbReference type="Proteomes" id="UP001497444">
    <property type="component" value="Chromosome 4"/>
</dbReference>
<feature type="repeat" description="PPR" evidence="3">
    <location>
        <begin position="590"/>
        <end position="624"/>
    </location>
</feature>
<feature type="repeat" description="PPR" evidence="3">
    <location>
        <begin position="632"/>
        <end position="666"/>
    </location>
</feature>
<feature type="repeat" description="PPR" evidence="3">
    <location>
        <begin position="449"/>
        <end position="483"/>
    </location>
</feature>
<feature type="repeat" description="PPR" evidence="3">
    <location>
        <begin position="912"/>
        <end position="946"/>
    </location>
</feature>
<feature type="repeat" description="PPR" evidence="3">
    <location>
        <begin position="414"/>
        <end position="448"/>
    </location>
</feature>
<gene>
    <name evidence="5" type="ORF">CSSPJE1EN1_LOCUS17926</name>
</gene>
<dbReference type="PROSITE" id="PS51375">
    <property type="entry name" value="PPR"/>
    <property type="match status" value="12"/>
</dbReference>
<accession>A0ABP0X009</accession>
<evidence type="ECO:0000313" key="6">
    <source>
        <dbReference type="Proteomes" id="UP001497444"/>
    </source>
</evidence>